<dbReference type="SUPFAM" id="SSF50044">
    <property type="entry name" value="SH3-domain"/>
    <property type="match status" value="1"/>
</dbReference>
<dbReference type="Gene3D" id="2.30.30.40">
    <property type="entry name" value="SH3 Domains"/>
    <property type="match status" value="1"/>
</dbReference>
<feature type="compositionally biased region" description="Polar residues" evidence="11">
    <location>
        <begin position="1025"/>
        <end position="1047"/>
    </location>
</feature>
<dbReference type="FunFam" id="2.30.30.40:FF:000005">
    <property type="entry name" value="SLIT-ROBO Rho GTPase-activating protein 1 isoform 2"/>
    <property type="match status" value="1"/>
</dbReference>
<dbReference type="GO" id="GO:0007165">
    <property type="term" value="P:signal transduction"/>
    <property type="evidence" value="ECO:0007669"/>
    <property type="project" value="InterPro"/>
</dbReference>
<comment type="function">
    <text evidence="5">GTPase-activating protein for RhoA and Cdc42 small GTPases. Together with CDC42 seems to be involved in the pathway mediating the repulsive signaling of Robo and Slit proteins in neuronal migration. SLIT2, probably through interaction with ROBO1, increases the interaction of SRGAP1 with ROBO1 and inactivates CDC42.</text>
</comment>
<keyword evidence="4 9" id="KW-0175">Coiled coil</keyword>
<evidence type="ECO:0000313" key="15">
    <source>
        <dbReference type="EMBL" id="NWQ59473.1"/>
    </source>
</evidence>
<dbReference type="AlphaFoldDB" id="A0A7K4QEE5"/>
<dbReference type="FunFam" id="1.10.555.10:FF:000010">
    <property type="entry name" value="SLIT-ROBO Rho GTPase-activating protein 1 isoform 2"/>
    <property type="match status" value="1"/>
</dbReference>
<gene>
    <name evidence="15" type="primary">Srgap2</name>
    <name evidence="15" type="ORF">NEOCIN_R07296</name>
</gene>
<dbReference type="Gene3D" id="1.20.1270.60">
    <property type="entry name" value="Arfaptin homology (AH) domain/BAR domain"/>
    <property type="match status" value="1"/>
</dbReference>
<dbReference type="Pfam" id="PF00620">
    <property type="entry name" value="RhoGAP"/>
    <property type="match status" value="1"/>
</dbReference>
<evidence type="ECO:0000256" key="9">
    <source>
        <dbReference type="PROSITE-ProRule" id="PRU01077"/>
    </source>
</evidence>
<reference evidence="15 16" key="1">
    <citation type="submission" date="2019-09" db="EMBL/GenBank/DDBJ databases">
        <title>Bird 10,000 Genomes (B10K) Project - Family phase.</title>
        <authorList>
            <person name="Zhang G."/>
        </authorList>
    </citation>
    <scope>NUCLEOTIDE SEQUENCE [LARGE SCALE GENOMIC DNA]</scope>
    <source>
        <strain evidence="15">B10K-DU-004-15</strain>
        <tissue evidence="15">Mixed tissue sample</tissue>
    </source>
</reference>
<evidence type="ECO:0000256" key="4">
    <source>
        <dbReference type="ARBA" id="ARBA00023054"/>
    </source>
</evidence>
<feature type="compositionally biased region" description="Basic and acidic residues" evidence="11">
    <location>
        <begin position="681"/>
        <end position="690"/>
    </location>
</feature>
<dbReference type="CDD" id="cd04383">
    <property type="entry name" value="RhoGAP_srGAP"/>
    <property type="match status" value="1"/>
</dbReference>
<keyword evidence="1 8" id="KW-0728">SH3 domain</keyword>
<evidence type="ECO:0000256" key="7">
    <source>
        <dbReference type="ARBA" id="ARBA00083891"/>
    </source>
</evidence>
<feature type="region of interest" description="Disordered" evidence="11">
    <location>
        <begin position="161"/>
        <end position="214"/>
    </location>
</feature>
<dbReference type="Gene3D" id="1.10.555.10">
    <property type="entry name" value="Rho GTPase activation protein"/>
    <property type="match status" value="1"/>
</dbReference>
<dbReference type="InterPro" id="IPR031160">
    <property type="entry name" value="F_BAR_dom"/>
</dbReference>
<evidence type="ECO:0000256" key="2">
    <source>
        <dbReference type="ARBA" id="ARBA00022468"/>
    </source>
</evidence>
<accession>A0A7K4QEE5</accession>
<dbReference type="InterPro" id="IPR000198">
    <property type="entry name" value="RhoGAP_dom"/>
</dbReference>
<feature type="domain" description="Rho-GAP" evidence="13">
    <location>
        <begin position="473"/>
        <end position="659"/>
    </location>
</feature>
<dbReference type="InterPro" id="IPR035648">
    <property type="entry name" value="srGAP1/2/3_SH3"/>
</dbReference>
<name>A0A7K4QEE5_9TYRA</name>
<evidence type="ECO:0000256" key="1">
    <source>
        <dbReference type="ARBA" id="ARBA00022443"/>
    </source>
</evidence>
<keyword evidence="16" id="KW-1185">Reference proteome</keyword>
<evidence type="ECO:0000259" key="13">
    <source>
        <dbReference type="PROSITE" id="PS50238"/>
    </source>
</evidence>
<feature type="region of interest" description="Disordered" evidence="11">
    <location>
        <begin position="670"/>
        <end position="693"/>
    </location>
</feature>
<evidence type="ECO:0000256" key="10">
    <source>
        <dbReference type="SAM" id="Coils"/>
    </source>
</evidence>
<feature type="compositionally biased region" description="Polar residues" evidence="11">
    <location>
        <begin position="873"/>
        <end position="883"/>
    </location>
</feature>
<feature type="domain" description="F-BAR" evidence="14">
    <location>
        <begin position="2"/>
        <end position="304"/>
    </location>
</feature>
<keyword evidence="2" id="KW-0343">GTPase activation</keyword>
<feature type="region of interest" description="Disordered" evidence="11">
    <location>
        <begin position="959"/>
        <end position="1047"/>
    </location>
</feature>
<feature type="compositionally biased region" description="Polar residues" evidence="11">
    <location>
        <begin position="184"/>
        <end position="193"/>
    </location>
</feature>
<dbReference type="EMBL" id="VYZA01000008">
    <property type="protein sequence ID" value="NWQ59473.1"/>
    <property type="molecule type" value="Genomic_DNA"/>
</dbReference>
<dbReference type="InterPro" id="IPR051627">
    <property type="entry name" value="SLIT-ROBO_RhoGAP"/>
</dbReference>
<dbReference type="CDD" id="cd07682">
    <property type="entry name" value="F-BAR_srGAP2"/>
    <property type="match status" value="1"/>
</dbReference>
<evidence type="ECO:0000256" key="8">
    <source>
        <dbReference type="PROSITE-ProRule" id="PRU00192"/>
    </source>
</evidence>
<organism evidence="15 16">
    <name type="scientific">Neopipo cinnamomea</name>
    <dbReference type="NCBI Taxonomy" id="456388"/>
    <lineage>
        <taxon>Eukaryota</taxon>
        <taxon>Metazoa</taxon>
        <taxon>Chordata</taxon>
        <taxon>Craniata</taxon>
        <taxon>Vertebrata</taxon>
        <taxon>Euteleostomi</taxon>
        <taxon>Archelosauria</taxon>
        <taxon>Archosauria</taxon>
        <taxon>Dinosauria</taxon>
        <taxon>Saurischia</taxon>
        <taxon>Theropoda</taxon>
        <taxon>Coelurosauria</taxon>
        <taxon>Aves</taxon>
        <taxon>Neognathae</taxon>
        <taxon>Neoaves</taxon>
        <taxon>Telluraves</taxon>
        <taxon>Australaves</taxon>
        <taxon>Passeriformes</taxon>
        <taxon>Tyrannidae</taxon>
        <taxon>Neopipo</taxon>
    </lineage>
</organism>
<feature type="non-terminal residue" evidence="15">
    <location>
        <position position="1047"/>
    </location>
</feature>
<dbReference type="SMART" id="SM00324">
    <property type="entry name" value="RhoGAP"/>
    <property type="match status" value="1"/>
</dbReference>
<feature type="non-terminal residue" evidence="15">
    <location>
        <position position="1"/>
    </location>
</feature>
<dbReference type="FunFam" id="1.20.1270.60:FF:000006">
    <property type="entry name" value="SLIT-ROBO Rho GTPase-activating protein 1 isoform 2"/>
    <property type="match status" value="1"/>
</dbReference>
<evidence type="ECO:0000256" key="3">
    <source>
        <dbReference type="ARBA" id="ARBA00022553"/>
    </source>
</evidence>
<dbReference type="InterPro" id="IPR027267">
    <property type="entry name" value="AH/BAR_dom_sf"/>
</dbReference>
<dbReference type="PROSITE" id="PS50238">
    <property type="entry name" value="RHOGAP"/>
    <property type="match status" value="1"/>
</dbReference>
<evidence type="ECO:0000259" key="12">
    <source>
        <dbReference type="PROSITE" id="PS50002"/>
    </source>
</evidence>
<keyword evidence="3" id="KW-0597">Phosphoprotein</keyword>
<evidence type="ECO:0000256" key="11">
    <source>
        <dbReference type="SAM" id="MobiDB-lite"/>
    </source>
</evidence>
<dbReference type="InterPro" id="IPR001452">
    <property type="entry name" value="SH3_domain"/>
</dbReference>
<dbReference type="SUPFAM" id="SSF48350">
    <property type="entry name" value="GTPase activation domain, GAP"/>
    <property type="match status" value="1"/>
</dbReference>
<evidence type="ECO:0000256" key="5">
    <source>
        <dbReference type="ARBA" id="ARBA00056458"/>
    </source>
</evidence>
<sequence length="1047" mass="117679">VTEIRAQLVEQLKCLDQQCELRVQLLQDLQDFFRKKAEIEMDYSRNLEKLAERFLAKTRSTKDQQFKKDQNVLSPVNCWNLLLNQVKRESRDHTTLSDIYLNNIIPRFVQVSEDSGRLFKKSKEVGLQLQEDLMKVLNELYTVMKTYHMYNADSISAQSKLKEAEKQEEKQIGKSVKQEDKQTPRSPDSTSNVKFEEKHVRRSSVKKIEKMKEKRQAKYTENRLKAIKARNEYLLALEATNASVFKYYIHDLSDLIDCCDLGYHASLNRALRTFLSAELNLEQSKHEGLDAIENAVENLDANSDKQRLMEMYNNVFCPPMKFEFQPHMGDMESQLCAQQPVQSELVQRCQQLQSRLSTLKIENEEVKKTMEATLQTIQDIVTIEDFDVSDCFQYSNSMESVKSTVSETFMSKPSIAKRRANQQETEQFYFTKMKEYLEGRNLITKLQAKHDLLQKTLGESESGTPISAPSQAVALTALDSSQAIPLVVESCIRFISRHGLQHEGIFRVSGSQVEVNDIKNAFERGEDPLAGDQNDHDMDSIAGVLKLYFRGLEHPLFPKDIFHDLIACVTMDNLQERALHVRKVLLNLPKTTLIVMRYLFAFLNHLSQFSEENMMDPYNLAICFGPTLMSVPEGHDQVSCQAHVNELIKTIIIQHENIFPGPRELEGPVYSRGGSTEDYCESPHGERASTEDSVQDVTAEHHTSDDECEPIEAIAKFDYLGRTARELSFKKGASLLLYQRASDDWWEGRHNGIDGLIPHQYIVVQDTYVTPWPCPKLGGEGSVRGKVLAPGGGSCSFSCRKGSEQSSGSSWQRKKPESGSIRRAFRQSDSHGLGSSLAEPASPGAIAGSRPSSQPIMSQSLPKEVPDKCSISGHGSLNSISRHSSLKNRIDSPQIRKTVTAGRSKSFNNHRPMDPEVIAQDIEATMNSALNELRELERQSSVKHTPDVVLDTLEPLKTSPVVAPTSEPSSPLHTQLLKDSEPPFQRSASTAGDIPCTFRPVKSVKMATQVKPPATRPKPAVFPKTNATSPGVASSASQQPSDKSCTV</sequence>
<dbReference type="GO" id="GO:0005096">
    <property type="term" value="F:GTPase activator activity"/>
    <property type="evidence" value="ECO:0007669"/>
    <property type="project" value="UniProtKB-KW"/>
</dbReference>
<dbReference type="InterPro" id="IPR036028">
    <property type="entry name" value="SH3-like_dom_sf"/>
</dbReference>
<evidence type="ECO:0000313" key="16">
    <source>
        <dbReference type="Proteomes" id="UP000556200"/>
    </source>
</evidence>
<dbReference type="PANTHER" id="PTHR14166">
    <property type="entry name" value="SLIT-ROBO RHO GTPASE ACTIVATING PROTEIN"/>
    <property type="match status" value="1"/>
</dbReference>
<evidence type="ECO:0000256" key="6">
    <source>
        <dbReference type="ARBA" id="ARBA00073473"/>
    </source>
</evidence>
<dbReference type="Proteomes" id="UP000556200">
    <property type="component" value="Unassembled WGS sequence"/>
</dbReference>
<feature type="coiled-coil region" evidence="10">
    <location>
        <begin position="342"/>
        <end position="376"/>
    </location>
</feature>
<dbReference type="InterPro" id="IPR008936">
    <property type="entry name" value="Rho_GTPase_activation_prot"/>
</dbReference>
<dbReference type="Pfam" id="PF00018">
    <property type="entry name" value="SH3_1"/>
    <property type="match status" value="1"/>
</dbReference>
<dbReference type="SMART" id="SM00326">
    <property type="entry name" value="SH3"/>
    <property type="match status" value="1"/>
</dbReference>
<comment type="caution">
    <text evidence="15">The sequence shown here is derived from an EMBL/GenBank/DDBJ whole genome shotgun (WGS) entry which is preliminary data.</text>
</comment>
<feature type="domain" description="SH3" evidence="12">
    <location>
        <begin position="708"/>
        <end position="767"/>
    </location>
</feature>
<dbReference type="Pfam" id="PF00611">
    <property type="entry name" value="FCH"/>
    <property type="match status" value="1"/>
</dbReference>
<dbReference type="PROSITE" id="PS51741">
    <property type="entry name" value="F_BAR"/>
    <property type="match status" value="1"/>
</dbReference>
<dbReference type="PROSITE" id="PS50002">
    <property type="entry name" value="SH3"/>
    <property type="match status" value="1"/>
</dbReference>
<protein>
    <recommendedName>
        <fullName evidence="6">SLIT-ROBO Rho GTPase-activating protein 1</fullName>
    </recommendedName>
    <alternativeName>
        <fullName evidence="7">Rho GTPase-activating protein 13</fullName>
    </alternativeName>
</protein>
<feature type="compositionally biased region" description="Basic and acidic residues" evidence="11">
    <location>
        <begin position="161"/>
        <end position="183"/>
    </location>
</feature>
<dbReference type="InterPro" id="IPR001060">
    <property type="entry name" value="FCH_dom"/>
</dbReference>
<dbReference type="CDD" id="cd11955">
    <property type="entry name" value="SH3_srGAP1-3"/>
    <property type="match status" value="1"/>
</dbReference>
<dbReference type="SUPFAM" id="SSF103657">
    <property type="entry name" value="BAR/IMD domain-like"/>
    <property type="match status" value="1"/>
</dbReference>
<evidence type="ECO:0000259" key="14">
    <source>
        <dbReference type="PROSITE" id="PS51741"/>
    </source>
</evidence>
<dbReference type="SMART" id="SM00055">
    <property type="entry name" value="FCH"/>
    <property type="match status" value="1"/>
</dbReference>
<proteinExistence type="predicted"/>
<feature type="compositionally biased region" description="Polar residues" evidence="11">
    <location>
        <begin position="850"/>
        <end position="861"/>
    </location>
</feature>
<feature type="region of interest" description="Disordered" evidence="11">
    <location>
        <begin position="798"/>
        <end position="887"/>
    </location>
</feature>